<dbReference type="AlphaFoldDB" id="A0AAD9Z2H9"/>
<proteinExistence type="predicted"/>
<protein>
    <submittedName>
        <fullName evidence="1">Uncharacterized protein</fullName>
    </submittedName>
</protein>
<comment type="caution">
    <text evidence="1">The sequence shown here is derived from an EMBL/GenBank/DDBJ whole genome shotgun (WGS) entry which is preliminary data.</text>
</comment>
<sequence length="144" mass="16102">MATKKACNALQTTFPVFATDELCTRLNLDCEIMSQIRPELQIKILTEVTKNPQRFAHLDNEARIVACLDSIVDGIRHDIDLMKELIASLPKEAQMVLDASVRFRSSGGTRVANPETVQWLAQLTGGITLSPLDRNPNWQLERGI</sequence>
<evidence type="ECO:0000313" key="1">
    <source>
        <dbReference type="EMBL" id="KAK3170160.1"/>
    </source>
</evidence>
<organism evidence="1 2">
    <name type="scientific">Lepraria neglecta</name>
    <dbReference type="NCBI Taxonomy" id="209136"/>
    <lineage>
        <taxon>Eukaryota</taxon>
        <taxon>Fungi</taxon>
        <taxon>Dikarya</taxon>
        <taxon>Ascomycota</taxon>
        <taxon>Pezizomycotina</taxon>
        <taxon>Lecanoromycetes</taxon>
        <taxon>OSLEUM clade</taxon>
        <taxon>Lecanoromycetidae</taxon>
        <taxon>Lecanorales</taxon>
        <taxon>Lecanorineae</taxon>
        <taxon>Stereocaulaceae</taxon>
        <taxon>Lepraria</taxon>
    </lineage>
</organism>
<keyword evidence="2" id="KW-1185">Reference proteome</keyword>
<gene>
    <name evidence="1" type="ORF">OEA41_009546</name>
</gene>
<name>A0AAD9Z2H9_9LECA</name>
<dbReference type="Proteomes" id="UP001276659">
    <property type="component" value="Unassembled WGS sequence"/>
</dbReference>
<reference evidence="1" key="1">
    <citation type="submission" date="2022-11" db="EMBL/GenBank/DDBJ databases">
        <title>Chromosomal genome sequence assembly and mating type (MAT) locus characterization of the leprose asexual lichenized fungus Lepraria neglecta (Nyl.) Erichsen.</title>
        <authorList>
            <person name="Allen J.L."/>
            <person name="Pfeffer B."/>
        </authorList>
    </citation>
    <scope>NUCLEOTIDE SEQUENCE</scope>
    <source>
        <strain evidence="1">Allen 5258</strain>
    </source>
</reference>
<evidence type="ECO:0000313" key="2">
    <source>
        <dbReference type="Proteomes" id="UP001276659"/>
    </source>
</evidence>
<dbReference type="EMBL" id="JASNWA010000009">
    <property type="protein sequence ID" value="KAK3170160.1"/>
    <property type="molecule type" value="Genomic_DNA"/>
</dbReference>
<accession>A0AAD9Z2H9</accession>